<organism evidence="7 8">
    <name type="scientific">Eupransor demetentiae</name>
    <dbReference type="NCBI Taxonomy" id="3109584"/>
    <lineage>
        <taxon>Bacteria</taxon>
        <taxon>Bacillati</taxon>
        <taxon>Bacillota</taxon>
        <taxon>Bacilli</taxon>
        <taxon>Lactobacillales</taxon>
        <taxon>Lactobacillaceae</taxon>
        <taxon>Eupransor</taxon>
    </lineage>
</organism>
<keyword evidence="3 5" id="KW-0540">Nuclease</keyword>
<comment type="function">
    <text evidence="5">Could be a nuclease involved in processing of the 5'-end of pre-16S rRNA.</text>
</comment>
<dbReference type="PANTHER" id="PTHR33317">
    <property type="entry name" value="POLYNUCLEOTIDYL TRANSFERASE, RIBONUCLEASE H-LIKE SUPERFAMILY PROTEIN"/>
    <property type="match status" value="1"/>
</dbReference>
<gene>
    <name evidence="7" type="ORF">R54876_GBNLAHCA_00148</name>
</gene>
<dbReference type="Pfam" id="PF03652">
    <property type="entry name" value="RuvX"/>
    <property type="match status" value="1"/>
</dbReference>
<dbReference type="SMART" id="SM00732">
    <property type="entry name" value="YqgFc"/>
    <property type="match status" value="1"/>
</dbReference>
<evidence type="ECO:0000256" key="3">
    <source>
        <dbReference type="ARBA" id="ARBA00022722"/>
    </source>
</evidence>
<keyword evidence="2 5" id="KW-0690">Ribosome biogenesis</keyword>
<dbReference type="EMBL" id="CAWVOH010000001">
    <property type="protein sequence ID" value="CAK8053591.1"/>
    <property type="molecule type" value="Genomic_DNA"/>
</dbReference>
<dbReference type="InterPro" id="IPR005227">
    <property type="entry name" value="YqgF"/>
</dbReference>
<keyword evidence="1 5" id="KW-0963">Cytoplasm</keyword>
<comment type="subcellular location">
    <subcellularLocation>
        <location evidence="5">Cytoplasm</location>
    </subcellularLocation>
</comment>
<dbReference type="InterPro" id="IPR006641">
    <property type="entry name" value="YqgF/RNaseH-like_dom"/>
</dbReference>
<dbReference type="InterPro" id="IPR012337">
    <property type="entry name" value="RNaseH-like_sf"/>
</dbReference>
<protein>
    <recommendedName>
        <fullName evidence="5">Putative pre-16S rRNA nuclease</fullName>
        <ecNumber evidence="5">3.1.-.-</ecNumber>
    </recommendedName>
</protein>
<dbReference type="EC" id="3.1.-.-" evidence="5"/>
<comment type="caution">
    <text evidence="7">The sequence shown here is derived from an EMBL/GenBank/DDBJ whole genome shotgun (WGS) entry which is preliminary data.</text>
</comment>
<evidence type="ECO:0000256" key="1">
    <source>
        <dbReference type="ARBA" id="ARBA00022490"/>
    </source>
</evidence>
<evidence type="ECO:0000313" key="8">
    <source>
        <dbReference type="Proteomes" id="UP001314241"/>
    </source>
</evidence>
<dbReference type="SUPFAM" id="SSF53098">
    <property type="entry name" value="Ribonuclease H-like"/>
    <property type="match status" value="1"/>
</dbReference>
<evidence type="ECO:0000259" key="6">
    <source>
        <dbReference type="SMART" id="SM00732"/>
    </source>
</evidence>
<dbReference type="Gene3D" id="3.30.420.140">
    <property type="entry name" value="YqgF/RNase H-like domain"/>
    <property type="match status" value="1"/>
</dbReference>
<proteinExistence type="inferred from homology"/>
<name>A0ABM9N372_9LACO</name>
<keyword evidence="8" id="KW-1185">Reference proteome</keyword>
<dbReference type="RefSeq" id="WP_349641152.1">
    <property type="nucleotide sequence ID" value="NZ_CAWVOH010000001.1"/>
</dbReference>
<reference evidence="7 8" key="1">
    <citation type="submission" date="2024-01" db="EMBL/GenBank/DDBJ databases">
        <authorList>
            <person name="Botero Cardona J."/>
        </authorList>
    </citation>
    <scope>NUCLEOTIDE SEQUENCE [LARGE SCALE GENOMIC DNA]</scope>
    <source>
        <strain evidence="7 8">LMG 33000</strain>
    </source>
</reference>
<dbReference type="NCBIfam" id="TIGR00250">
    <property type="entry name" value="RNAse_H_YqgF"/>
    <property type="match status" value="1"/>
</dbReference>
<evidence type="ECO:0000256" key="5">
    <source>
        <dbReference type="HAMAP-Rule" id="MF_00651"/>
    </source>
</evidence>
<evidence type="ECO:0000256" key="4">
    <source>
        <dbReference type="ARBA" id="ARBA00022801"/>
    </source>
</evidence>
<comment type="similarity">
    <text evidence="5">Belongs to the YqgF HJR family.</text>
</comment>
<keyword evidence="4 5" id="KW-0378">Hydrolase</keyword>
<dbReference type="HAMAP" id="MF_00651">
    <property type="entry name" value="Nuclease_YqgF"/>
    <property type="match status" value="1"/>
</dbReference>
<evidence type="ECO:0000256" key="2">
    <source>
        <dbReference type="ARBA" id="ARBA00022517"/>
    </source>
</evidence>
<dbReference type="Proteomes" id="UP001314241">
    <property type="component" value="Unassembled WGS sequence"/>
</dbReference>
<feature type="domain" description="YqgF/RNase H-like" evidence="6">
    <location>
        <begin position="1"/>
        <end position="103"/>
    </location>
</feature>
<accession>A0ABM9N372</accession>
<dbReference type="CDD" id="cd16964">
    <property type="entry name" value="YqgF"/>
    <property type="match status" value="1"/>
</dbReference>
<sequence>MRLLGLDVGSKTVGVSVSDPMGWTAQGVEIIRIDEEAKEFGLDRLGEIIKEKQAKGVVLGLPKNMNNTEGPRVDASRAYGKMVEERFGLPIDFQDERLTTVQAERMLVEEADVSRKKRKKVIDKLAAELILQNYLDAHGKLTQGLLGK</sequence>
<evidence type="ECO:0000313" key="7">
    <source>
        <dbReference type="EMBL" id="CAK8053591.1"/>
    </source>
</evidence>
<dbReference type="PANTHER" id="PTHR33317:SF4">
    <property type="entry name" value="POLYNUCLEOTIDYL TRANSFERASE, RIBONUCLEASE H-LIKE SUPERFAMILY PROTEIN"/>
    <property type="match status" value="1"/>
</dbReference>
<dbReference type="InterPro" id="IPR037027">
    <property type="entry name" value="YqgF/RNaseH-like_dom_sf"/>
</dbReference>